<geneLocation type="plasmid" evidence="2">
    <name>pct3</name>
</geneLocation>
<protein>
    <submittedName>
        <fullName evidence="1">Uncharacterized protein</fullName>
    </submittedName>
</protein>
<keyword evidence="2" id="KW-1185">Reference proteome</keyword>
<organism evidence="1 2">
    <name type="scientific">Clostridium taeniosporum</name>
    <dbReference type="NCBI Taxonomy" id="394958"/>
    <lineage>
        <taxon>Bacteria</taxon>
        <taxon>Bacillati</taxon>
        <taxon>Bacillota</taxon>
        <taxon>Clostridia</taxon>
        <taxon>Eubacteriales</taxon>
        <taxon>Clostridiaceae</taxon>
        <taxon>Clostridium</taxon>
    </lineage>
</organism>
<dbReference type="AlphaFoldDB" id="A0A1D7XPC9"/>
<dbReference type="EMBL" id="CP017256">
    <property type="protein sequence ID" value="AOR25185.1"/>
    <property type="molecule type" value="Genomic_DNA"/>
</dbReference>
<gene>
    <name evidence="1" type="ORF">BGI42_15740</name>
</gene>
<dbReference type="KEGG" id="ctae:BGI42_15740"/>
<dbReference type="Proteomes" id="UP000094652">
    <property type="component" value="Plasmid pCt3"/>
</dbReference>
<sequence length="157" mass="18540">MMNVFFEDEEITENDLYFMCYIIERIARTLHTRNKEVVNTIGYDELVKKISLANVLHCENPLKVVDDWIKEYDLKKGDFNILDVDKELVEKVPSETQMGKVYKRLILNTLEPNEDYIQGLIRVYNAKICDIIDDYNSSAYYEPLPTIVRSYYNSSFN</sequence>
<name>A0A1D7XPC9_9CLOT</name>
<evidence type="ECO:0000313" key="1">
    <source>
        <dbReference type="EMBL" id="AOR25185.1"/>
    </source>
</evidence>
<keyword evidence="1" id="KW-0614">Plasmid</keyword>
<dbReference type="RefSeq" id="WP_069681301.1">
    <property type="nucleotide sequence ID" value="NZ_CP017256.2"/>
</dbReference>
<evidence type="ECO:0000313" key="2">
    <source>
        <dbReference type="Proteomes" id="UP000094652"/>
    </source>
</evidence>
<proteinExistence type="predicted"/>
<accession>A0A1D7XPC9</accession>
<reference evidence="2" key="1">
    <citation type="submission" date="2016-09" db="EMBL/GenBank/DDBJ databases">
        <title>Genomics of Clostridium taeniosporum, an organism which forms endospores with ribbon-like appendages.</title>
        <authorList>
            <person name="Walker J.R."/>
        </authorList>
    </citation>
    <scope>NUCLEOTIDE SEQUENCE [LARGE SCALE GENOMIC DNA]</scope>
    <source>
        <strain evidence="2">1/k</strain>
        <plasmid evidence="2">Plasmid pct3</plasmid>
    </source>
</reference>
<dbReference type="OrthoDB" id="359789at2"/>